<dbReference type="KEGG" id="fng:JM64_04335"/>
<dbReference type="PATRIC" id="fig|93466.3.peg.928"/>
<dbReference type="Proteomes" id="UP000077096">
    <property type="component" value="Chromosome"/>
</dbReference>
<dbReference type="AlphaFoldDB" id="A0A172T2W4"/>
<dbReference type="OrthoDB" id="42406at2"/>
<protein>
    <submittedName>
        <fullName evidence="1">Uncharacterized protein</fullName>
    </submittedName>
</protein>
<reference evidence="1 2" key="1">
    <citation type="submission" date="2014-08" db="EMBL/GenBank/DDBJ databases">
        <title>Fervidobacterium pennivorans DYC genome.</title>
        <authorList>
            <person name="Wushke S."/>
        </authorList>
    </citation>
    <scope>NUCLEOTIDE SEQUENCE [LARGE SCALE GENOMIC DNA]</scope>
    <source>
        <strain evidence="1 2">DYC</strain>
    </source>
</reference>
<organism evidence="1 2">
    <name type="scientific">Fervidobacterium pennivorans</name>
    <dbReference type="NCBI Taxonomy" id="93466"/>
    <lineage>
        <taxon>Bacteria</taxon>
        <taxon>Thermotogati</taxon>
        <taxon>Thermotogota</taxon>
        <taxon>Thermotogae</taxon>
        <taxon>Thermotogales</taxon>
        <taxon>Fervidobacteriaceae</taxon>
        <taxon>Fervidobacterium</taxon>
    </lineage>
</organism>
<proteinExistence type="predicted"/>
<dbReference type="EMBL" id="CP011393">
    <property type="protein sequence ID" value="ANE41292.1"/>
    <property type="molecule type" value="Genomic_DNA"/>
</dbReference>
<accession>A0A172T2W4</accession>
<sequence>MKKIVVIILAVLVFVNIFAGSVQLNGRVEFNYTINPDFELVVSNWFPGDNAAYLVVTSGGTVLVVDVKYAAPNITSMYVNELFIPWKVNNNLTVFFGYRNVADYDSFMGSGGSFKWGYNGTGILWYKSTLSFIYTFGGFMFDVGTNFGNPLTFALLMKTNNFYPLGLTLNVVGKADFSEGMVGARLTYPLRPFTLYLAGGYDYVNATIKGLLFGLVGEVAGTSISAELDLTNTITDPMEIKLAGDVNYKLEGYKVGVSGDYNFKTGDLSLEPYIATKLGNADGKLLVRFEEDGYKYTKFTVGFNF</sequence>
<gene>
    <name evidence="1" type="ORF">JM64_04335</name>
</gene>
<evidence type="ECO:0000313" key="2">
    <source>
        <dbReference type="Proteomes" id="UP000077096"/>
    </source>
</evidence>
<name>A0A172T2W4_FERPE</name>
<evidence type="ECO:0000313" key="1">
    <source>
        <dbReference type="EMBL" id="ANE41292.1"/>
    </source>
</evidence>